<dbReference type="Proteomes" id="UP001597119">
    <property type="component" value="Unassembled WGS sequence"/>
</dbReference>
<keyword evidence="4" id="KW-0804">Transcription</keyword>
<dbReference type="Pfam" id="PF00440">
    <property type="entry name" value="TetR_N"/>
    <property type="match status" value="1"/>
</dbReference>
<dbReference type="Gene3D" id="1.10.357.10">
    <property type="entry name" value="Tetracycline Repressor, domain 2"/>
    <property type="match status" value="1"/>
</dbReference>
<protein>
    <submittedName>
        <fullName evidence="7">TetR/AcrR family transcriptional regulator</fullName>
    </submittedName>
</protein>
<reference evidence="7 8" key="1">
    <citation type="journal article" date="2019" name="Int. J. Syst. Evol. Microbiol.">
        <title>The Global Catalogue of Microorganisms (GCM) 10K type strain sequencing project: providing services to taxonomists for standard genome sequencing and annotation.</title>
        <authorList>
            <consortium name="The Broad Institute Genomics Platform"/>
            <consortium name="The Broad Institute Genome Sequencing Center for Infectious Disease"/>
            <person name="Wu L."/>
            <person name="Ma J."/>
        </authorList>
    </citation>
    <scope>NUCLEOTIDE SEQUENCE [LARGE SCALE GENOMIC DNA]</scope>
    <source>
        <strain evidence="7 8">CGMCC 1.12125</strain>
    </source>
</reference>
<feature type="domain" description="HTH tetR-type" evidence="6">
    <location>
        <begin position="3"/>
        <end position="63"/>
    </location>
</feature>
<keyword evidence="3 5" id="KW-0238">DNA-binding</keyword>
<name>A0ABD6C8A9_9EURY</name>
<organism evidence="7 8">
    <name type="scientific">Halorientalis brevis</name>
    <dbReference type="NCBI Taxonomy" id="1126241"/>
    <lineage>
        <taxon>Archaea</taxon>
        <taxon>Methanobacteriati</taxon>
        <taxon>Methanobacteriota</taxon>
        <taxon>Stenosarchaea group</taxon>
        <taxon>Halobacteria</taxon>
        <taxon>Halobacteriales</taxon>
        <taxon>Haloarculaceae</taxon>
        <taxon>Halorientalis</taxon>
    </lineage>
</organism>
<evidence type="ECO:0000256" key="4">
    <source>
        <dbReference type="ARBA" id="ARBA00023163"/>
    </source>
</evidence>
<dbReference type="EMBL" id="JBHUDJ010000001">
    <property type="protein sequence ID" value="MFD1586053.1"/>
    <property type="molecule type" value="Genomic_DNA"/>
</dbReference>
<dbReference type="GO" id="GO:0003677">
    <property type="term" value="F:DNA binding"/>
    <property type="evidence" value="ECO:0007669"/>
    <property type="project" value="UniProtKB-UniRule"/>
</dbReference>
<evidence type="ECO:0000256" key="3">
    <source>
        <dbReference type="ARBA" id="ARBA00023125"/>
    </source>
</evidence>
<evidence type="ECO:0000256" key="5">
    <source>
        <dbReference type="PROSITE-ProRule" id="PRU00335"/>
    </source>
</evidence>
<dbReference type="RefSeq" id="WP_247376618.1">
    <property type="nucleotide sequence ID" value="NZ_JALLGV010000003.1"/>
</dbReference>
<dbReference type="SUPFAM" id="SSF48498">
    <property type="entry name" value="Tetracyclin repressor-like, C-terminal domain"/>
    <property type="match status" value="1"/>
</dbReference>
<dbReference type="PANTHER" id="PTHR47506:SF6">
    <property type="entry name" value="HTH-TYPE TRANSCRIPTIONAL REPRESSOR NEMR"/>
    <property type="match status" value="1"/>
</dbReference>
<proteinExistence type="predicted"/>
<evidence type="ECO:0000259" key="6">
    <source>
        <dbReference type="PROSITE" id="PS50977"/>
    </source>
</evidence>
<keyword evidence="2" id="KW-0805">Transcription regulation</keyword>
<comment type="caution">
    <text evidence="7">The sequence shown here is derived from an EMBL/GenBank/DDBJ whole genome shotgun (WGS) entry which is preliminary data.</text>
</comment>
<keyword evidence="1" id="KW-0678">Repressor</keyword>
<accession>A0ABD6C8A9</accession>
<dbReference type="InterPro" id="IPR001647">
    <property type="entry name" value="HTH_TetR"/>
</dbReference>
<dbReference type="PANTHER" id="PTHR47506">
    <property type="entry name" value="TRANSCRIPTIONAL REGULATORY PROTEIN"/>
    <property type="match status" value="1"/>
</dbReference>
<dbReference type="PROSITE" id="PS50977">
    <property type="entry name" value="HTH_TETR_2"/>
    <property type="match status" value="1"/>
</dbReference>
<evidence type="ECO:0000313" key="8">
    <source>
        <dbReference type="Proteomes" id="UP001597119"/>
    </source>
</evidence>
<evidence type="ECO:0000256" key="1">
    <source>
        <dbReference type="ARBA" id="ARBA00022491"/>
    </source>
</evidence>
<dbReference type="InterPro" id="IPR036271">
    <property type="entry name" value="Tet_transcr_reg_TetR-rel_C_sf"/>
</dbReference>
<evidence type="ECO:0000313" key="7">
    <source>
        <dbReference type="EMBL" id="MFD1586053.1"/>
    </source>
</evidence>
<gene>
    <name evidence="7" type="ORF">ACFR9U_03595</name>
</gene>
<sequence length="211" mass="23691">MSDDVSTEIMTATYRALCEHGYAELTMQDIADETDKSKASLHYHYDSKHDLLVAFLDYLFEEFTDRVSDPAGETPAERLDAFVESVLSPPTEDDDERVAFKTAILELKAQAPYDDDIRERLEAFDAFVFERVREYITAGIEAGEFRTVDPADTARFIVTTLDGAQTKQVAVGQDIDCTRRMLRAYVDTHLVSEDCAGENGRLDGPTEVTPE</sequence>
<dbReference type="InterPro" id="IPR009057">
    <property type="entry name" value="Homeodomain-like_sf"/>
</dbReference>
<dbReference type="SUPFAM" id="SSF46689">
    <property type="entry name" value="Homeodomain-like"/>
    <property type="match status" value="1"/>
</dbReference>
<keyword evidence="8" id="KW-1185">Reference proteome</keyword>
<feature type="DNA-binding region" description="H-T-H motif" evidence="5">
    <location>
        <begin position="26"/>
        <end position="45"/>
    </location>
</feature>
<dbReference type="Pfam" id="PF13977">
    <property type="entry name" value="TetR_C_6"/>
    <property type="match status" value="1"/>
</dbReference>
<dbReference type="AlphaFoldDB" id="A0ABD6C8A9"/>
<dbReference type="InterPro" id="IPR039538">
    <property type="entry name" value="BetI_C"/>
</dbReference>
<dbReference type="PRINTS" id="PR00455">
    <property type="entry name" value="HTHTETR"/>
</dbReference>
<evidence type="ECO:0000256" key="2">
    <source>
        <dbReference type="ARBA" id="ARBA00023015"/>
    </source>
</evidence>